<feature type="region of interest" description="Disordered" evidence="5">
    <location>
        <begin position="228"/>
        <end position="251"/>
    </location>
</feature>
<dbReference type="InterPro" id="IPR051459">
    <property type="entry name" value="Cytochrome_c-type_DH"/>
</dbReference>
<dbReference type="PANTHER" id="PTHR35008:SF8">
    <property type="entry name" value="ALCOHOL DEHYDROGENASE CYTOCHROME C SUBUNIT"/>
    <property type="match status" value="1"/>
</dbReference>
<dbReference type="PANTHER" id="PTHR35008">
    <property type="entry name" value="BLL4482 PROTEIN-RELATED"/>
    <property type="match status" value="1"/>
</dbReference>
<sequence>MQKVLKWTGIFFLTLLLTGVVATALRQNLKYEAPYPDVKSSSDPAIIAKGERLAFGAAHCTDCHTANSAHSEKDSERSLAGGKKFELPVGNFYAPNITPDPETGIGKFSDAEIARSLRYGIRPDGTVLLDFMPFHNTSDEDLSAILSFVRNLKPVNNKIPEHELNVIGKILKAFVVKPVGPKGEVLKSIERAETVAYGEYLANNVANCNGCHTKRNLIGEFIGEPFAGGAPMEDPDPTKEALTPPNLTPHAEGRIKKWTEKQFLARFRQGKFISHSHMPWEAYSNMDELELKAIFKFLKSLKPTKNEI</sequence>
<accession>A0A1D7UX84</accession>
<evidence type="ECO:0000256" key="5">
    <source>
        <dbReference type="SAM" id="MobiDB-lite"/>
    </source>
</evidence>
<dbReference type="SUPFAM" id="SSF46626">
    <property type="entry name" value="Cytochrome c"/>
    <property type="match status" value="2"/>
</dbReference>
<gene>
    <name evidence="7" type="ORF">A0128_10070</name>
</gene>
<dbReference type="InterPro" id="IPR009056">
    <property type="entry name" value="Cyt_c-like_dom"/>
</dbReference>
<evidence type="ECO:0000256" key="3">
    <source>
        <dbReference type="ARBA" id="ARBA00023004"/>
    </source>
</evidence>
<keyword evidence="2 4" id="KW-0479">Metal-binding</keyword>
<organism evidence="7 8">
    <name type="scientific">Leptospira tipperaryensis</name>
    <dbReference type="NCBI Taxonomy" id="2564040"/>
    <lineage>
        <taxon>Bacteria</taxon>
        <taxon>Pseudomonadati</taxon>
        <taxon>Spirochaetota</taxon>
        <taxon>Spirochaetia</taxon>
        <taxon>Leptospirales</taxon>
        <taxon>Leptospiraceae</taxon>
        <taxon>Leptospira</taxon>
    </lineage>
</organism>
<evidence type="ECO:0000259" key="6">
    <source>
        <dbReference type="PROSITE" id="PS51007"/>
    </source>
</evidence>
<dbReference type="Proteomes" id="UP000094197">
    <property type="component" value="Chromosome 1"/>
</dbReference>
<dbReference type="RefSeq" id="WP_069607389.1">
    <property type="nucleotide sequence ID" value="NZ_CP015217.1"/>
</dbReference>
<dbReference type="GO" id="GO:0009055">
    <property type="term" value="F:electron transfer activity"/>
    <property type="evidence" value="ECO:0007669"/>
    <property type="project" value="InterPro"/>
</dbReference>
<evidence type="ECO:0000256" key="4">
    <source>
        <dbReference type="PROSITE-ProRule" id="PRU00433"/>
    </source>
</evidence>
<evidence type="ECO:0000256" key="1">
    <source>
        <dbReference type="ARBA" id="ARBA00022617"/>
    </source>
</evidence>
<dbReference type="Gene3D" id="1.10.760.10">
    <property type="entry name" value="Cytochrome c-like domain"/>
    <property type="match status" value="2"/>
</dbReference>
<dbReference type="PROSITE" id="PS51007">
    <property type="entry name" value="CYTC"/>
    <property type="match status" value="2"/>
</dbReference>
<protein>
    <recommendedName>
        <fullName evidence="6">Cytochrome c domain-containing protein</fullName>
    </recommendedName>
</protein>
<dbReference type="InterPro" id="IPR036909">
    <property type="entry name" value="Cyt_c-like_dom_sf"/>
</dbReference>
<feature type="domain" description="Cytochrome c" evidence="6">
    <location>
        <begin position="193"/>
        <end position="302"/>
    </location>
</feature>
<proteinExistence type="predicted"/>
<keyword evidence="8" id="KW-1185">Reference proteome</keyword>
<dbReference type="GO" id="GO:0046872">
    <property type="term" value="F:metal ion binding"/>
    <property type="evidence" value="ECO:0007669"/>
    <property type="project" value="UniProtKB-KW"/>
</dbReference>
<dbReference type="OrthoDB" id="9809720at2"/>
<dbReference type="EMBL" id="CP015217">
    <property type="protein sequence ID" value="AOP34161.1"/>
    <property type="molecule type" value="Genomic_DNA"/>
</dbReference>
<feature type="domain" description="Cytochrome c" evidence="6">
    <location>
        <begin position="45"/>
        <end position="153"/>
    </location>
</feature>
<evidence type="ECO:0000313" key="8">
    <source>
        <dbReference type="Proteomes" id="UP000094197"/>
    </source>
</evidence>
<keyword evidence="1 4" id="KW-0349">Heme</keyword>
<dbReference type="KEGG" id="laj:A0128_10070"/>
<evidence type="ECO:0000313" key="7">
    <source>
        <dbReference type="EMBL" id="AOP34161.1"/>
    </source>
</evidence>
<reference evidence="7 8" key="1">
    <citation type="submission" date="2016-04" db="EMBL/GenBank/DDBJ databases">
        <title>Complete genome seqeunce of Leptospira alstonii serovar Room22.</title>
        <authorList>
            <person name="Nally J.E."/>
            <person name="Bayles D.O."/>
            <person name="Hurley D."/>
            <person name="Fanning S."/>
            <person name="McMahon B.J."/>
            <person name="Arent Z."/>
        </authorList>
    </citation>
    <scope>NUCLEOTIDE SEQUENCE [LARGE SCALE GENOMIC DNA]</scope>
    <source>
        <strain evidence="7 8">GWTS #1</strain>
    </source>
</reference>
<dbReference type="Pfam" id="PF00034">
    <property type="entry name" value="Cytochrom_C"/>
    <property type="match status" value="1"/>
</dbReference>
<dbReference type="GO" id="GO:0020037">
    <property type="term" value="F:heme binding"/>
    <property type="evidence" value="ECO:0007669"/>
    <property type="project" value="InterPro"/>
</dbReference>
<evidence type="ECO:0000256" key="2">
    <source>
        <dbReference type="ARBA" id="ARBA00022723"/>
    </source>
</evidence>
<dbReference type="AlphaFoldDB" id="A0A1D7UX84"/>
<name>A0A1D7UX84_9LEPT</name>
<keyword evidence="3 4" id="KW-0408">Iron</keyword>